<feature type="domain" description="Fibronectin type-III" evidence="1">
    <location>
        <begin position="263"/>
        <end position="355"/>
    </location>
</feature>
<dbReference type="SUPFAM" id="SSF49265">
    <property type="entry name" value="Fibronectin type III"/>
    <property type="match status" value="1"/>
</dbReference>
<dbReference type="EMBL" id="RSAS01000891">
    <property type="protein sequence ID" value="RRR65999.1"/>
    <property type="molecule type" value="Genomic_DNA"/>
</dbReference>
<dbReference type="Gene3D" id="2.60.40.10">
    <property type="entry name" value="Immunoglobulins"/>
    <property type="match status" value="1"/>
</dbReference>
<gene>
    <name evidence="2" type="ORF">EI684_21535</name>
</gene>
<dbReference type="PANTHER" id="PTHR31157:SF1">
    <property type="entry name" value="SCP DOMAIN-CONTAINING PROTEIN"/>
    <property type="match status" value="1"/>
</dbReference>
<protein>
    <recommendedName>
        <fullName evidence="1">Fibronectin type-III domain-containing protein</fullName>
    </recommendedName>
</protein>
<accession>A0A426TRC3</accession>
<dbReference type="SUPFAM" id="SSF55797">
    <property type="entry name" value="PR-1-like"/>
    <property type="match status" value="2"/>
</dbReference>
<dbReference type="InterPro" id="IPR035940">
    <property type="entry name" value="CAP_sf"/>
</dbReference>
<dbReference type="PANTHER" id="PTHR31157">
    <property type="entry name" value="SCP DOMAIN-CONTAINING PROTEIN"/>
    <property type="match status" value="1"/>
</dbReference>
<dbReference type="AlphaFoldDB" id="A0A426TRC3"/>
<name>A0A426TRC3_9CHLR</name>
<dbReference type="Pfam" id="PF00188">
    <property type="entry name" value="CAP"/>
    <property type="match status" value="2"/>
</dbReference>
<reference evidence="2 3" key="1">
    <citation type="submission" date="2018-12" db="EMBL/GenBank/DDBJ databases">
        <title>Genome Sequence of Candidatus Viridilinea halotolerans isolated from saline sulfide-rich spring.</title>
        <authorList>
            <person name="Grouzdev D.S."/>
            <person name="Burganskaya E.I."/>
            <person name="Krutkina M.S."/>
            <person name="Sukhacheva M.V."/>
            <person name="Gorlenko V.M."/>
        </authorList>
    </citation>
    <scope>NUCLEOTIDE SEQUENCE [LARGE SCALE GENOMIC DNA]</scope>
    <source>
        <strain evidence="2">Chok-6</strain>
    </source>
</reference>
<sequence>MPNQPLHIKRGLLTLTIMVSLLWSGSLLWLGGHPPAVQAQDAASLAQQVVELTNIERAARGLSPLKLQGSLHDAAMWIVQDSASNNYFGHTDSLGRGIDQRYTDFGYTSYNLINENIHVGSSSIDDMFSSIINYDDTRNNMFRSGHCEMGAGYNYNVNSTYQHYWSQAFGCRSGVYPLIINLEAATTHNPVVDLYIYGTGWAQEMRLSNDGANWSAWESYRSTRTWMLASGTGWRAVYVQLRNGTTIRSAWDTIQLTSPPPSAPTDLVVSSVGIGSVSLTWQDNAHNEAGFRIYKWGYGADEWEFYPLATVGANVTAFTEYGLACESDYYYLVVAYNNAGESARTPWVQATTLGCPQATLTPTATHTPLPLPTATHTPLPVATATTVVLPSAIPTAARVNPGVWNVFLPLVIKSLPPPPATPTATSMPSTVTPTVPSGTLPTNWLARVNAYRAIAGVPPVTEDATLNNNCWQHARYMAENRDITHDQNPSLPWASAAGQICAQKGNAWMDPGGSRQPYQAIDGWMTSVGHRLWLLYPTTPTFGFGFYTNGQWGGAALDILSRANMAADAAYTGWPIRYPAPNQSQVPPIKMPITLQWPYFDEAPILTGSQLRTSDGRSLRYGVTTNLPVGHKGIALTPTDNLPAGAVIEVEVVGSYKGQPFHFTWSFVTAQSNTIFQAQDVNAAQFYSAPQWSR</sequence>
<dbReference type="Proteomes" id="UP000280307">
    <property type="component" value="Unassembled WGS sequence"/>
</dbReference>
<dbReference type="InterPro" id="IPR003961">
    <property type="entry name" value="FN3_dom"/>
</dbReference>
<dbReference type="CDD" id="cd05379">
    <property type="entry name" value="CAP_bacterial"/>
    <property type="match status" value="2"/>
</dbReference>
<proteinExistence type="predicted"/>
<comment type="caution">
    <text evidence="2">The sequence shown here is derived from an EMBL/GenBank/DDBJ whole genome shotgun (WGS) entry which is preliminary data.</text>
</comment>
<dbReference type="CDD" id="cd00063">
    <property type="entry name" value="FN3"/>
    <property type="match status" value="1"/>
</dbReference>
<dbReference type="InterPro" id="IPR036116">
    <property type="entry name" value="FN3_sf"/>
</dbReference>
<evidence type="ECO:0000259" key="1">
    <source>
        <dbReference type="PROSITE" id="PS50853"/>
    </source>
</evidence>
<dbReference type="PROSITE" id="PS50853">
    <property type="entry name" value="FN3"/>
    <property type="match status" value="1"/>
</dbReference>
<dbReference type="SMART" id="SM00060">
    <property type="entry name" value="FN3"/>
    <property type="match status" value="1"/>
</dbReference>
<organism evidence="2 3">
    <name type="scientific">Candidatus Viridilinea halotolerans</name>
    <dbReference type="NCBI Taxonomy" id="2491704"/>
    <lineage>
        <taxon>Bacteria</taxon>
        <taxon>Bacillati</taxon>
        <taxon>Chloroflexota</taxon>
        <taxon>Chloroflexia</taxon>
        <taxon>Chloroflexales</taxon>
        <taxon>Chloroflexineae</taxon>
        <taxon>Oscillochloridaceae</taxon>
        <taxon>Candidatus Viridilinea</taxon>
    </lineage>
</organism>
<evidence type="ECO:0000313" key="2">
    <source>
        <dbReference type="EMBL" id="RRR65999.1"/>
    </source>
</evidence>
<dbReference type="Gene3D" id="3.40.33.10">
    <property type="entry name" value="CAP"/>
    <property type="match status" value="2"/>
</dbReference>
<dbReference type="InterPro" id="IPR013783">
    <property type="entry name" value="Ig-like_fold"/>
</dbReference>
<evidence type="ECO:0000313" key="3">
    <source>
        <dbReference type="Proteomes" id="UP000280307"/>
    </source>
</evidence>
<dbReference type="InterPro" id="IPR014044">
    <property type="entry name" value="CAP_dom"/>
</dbReference>